<organism evidence="2 3">
    <name type="scientific">Bacillus cereus</name>
    <dbReference type="NCBI Taxonomy" id="1396"/>
    <lineage>
        <taxon>Bacteria</taxon>
        <taxon>Bacillati</taxon>
        <taxon>Bacillota</taxon>
        <taxon>Bacilli</taxon>
        <taxon>Bacillales</taxon>
        <taxon>Bacillaceae</taxon>
        <taxon>Bacillus</taxon>
        <taxon>Bacillus cereus group</taxon>
    </lineage>
</organism>
<accession>A0ABD4LKM0</accession>
<dbReference type="AlphaFoldDB" id="A0ABD4LKM0"/>
<dbReference type="InterPro" id="IPR001584">
    <property type="entry name" value="Integrase_cat-core"/>
</dbReference>
<evidence type="ECO:0000259" key="1">
    <source>
        <dbReference type="Pfam" id="PF13333"/>
    </source>
</evidence>
<dbReference type="Proteomes" id="UP000613452">
    <property type="component" value="Unassembled WGS sequence"/>
</dbReference>
<name>A0ABD4LKM0_BACCE</name>
<reference evidence="2 3" key="1">
    <citation type="submission" date="2020-12" db="EMBL/GenBank/DDBJ databases">
        <title>Genome assembly for a thermostable protease producing Bacillus cereus MAKP1 strain isolated from chicken gut.</title>
        <authorList>
            <person name="Malaviya A."/>
        </authorList>
    </citation>
    <scope>NUCLEOTIDE SEQUENCE [LARGE SCALE GENOMIC DNA]</scope>
    <source>
        <strain evidence="2 3">MAKP1</strain>
    </source>
</reference>
<dbReference type="EMBL" id="JAEFBZ010000001">
    <property type="protein sequence ID" value="MBK1610769.1"/>
    <property type="molecule type" value="Genomic_DNA"/>
</dbReference>
<evidence type="ECO:0000313" key="3">
    <source>
        <dbReference type="Proteomes" id="UP000613452"/>
    </source>
</evidence>
<proteinExistence type="predicted"/>
<protein>
    <submittedName>
        <fullName evidence="2">IS3 family transposase</fullName>
    </submittedName>
</protein>
<comment type="caution">
    <text evidence="2">The sequence shown here is derived from an EMBL/GenBank/DDBJ whole genome shotgun (WGS) entry which is preliminary data.</text>
</comment>
<evidence type="ECO:0000313" key="2">
    <source>
        <dbReference type="EMBL" id="MBK1610769.1"/>
    </source>
</evidence>
<sequence length="32" mass="3666">MPLNIIYNNKRIKAKLKGLPPVKYRIQSLLAA</sequence>
<dbReference type="Pfam" id="PF13333">
    <property type="entry name" value="rve_2"/>
    <property type="match status" value="1"/>
</dbReference>
<feature type="domain" description="Integrase catalytic" evidence="1">
    <location>
        <begin position="6"/>
        <end position="29"/>
    </location>
</feature>
<gene>
    <name evidence="2" type="ORF">JCR31_22980</name>
</gene>